<protein>
    <submittedName>
        <fullName evidence="1">Uncharacterized protein</fullName>
    </submittedName>
</protein>
<dbReference type="KEGG" id="ipc:IPA_06220"/>
<sequence length="378" mass="42235">MKFLYLILILTVMTFSLKLVPQWNFKTNGWVNGLVFSHDGKLGIAASSSCAYVVKEGSVISRMCTGTNIMDVSYCCNTFGFIDNEGKVLLFNNEWRTLKLSDDFNGGILLLPSAFVAAGNYLQLTLYNGTSLWRLKVGLVRHGLAVIGNRLYSADIGLRRLLVVDVTRGNIIKMLNYPSFKQEGIYDVKSCDRYLAVTTSSRVYLFEVTPNGSLAKLWVKPGFKFAFTISFSSDCKYLAVVDQNDFSISILNSSGSIVYKLNVRNLPTAISWSMTSIAVGFLDGSVKTFEVVSYRPFGLSIKSLMSLDDYQYEIFKWCYDLVGSPEECYSIAKESKLILPQGIQPLLPRALELISREYRHVNPIALRTSLSLLSGLAR</sequence>
<dbReference type="EMBL" id="CP006868">
    <property type="protein sequence ID" value="UXD22560.1"/>
    <property type="molecule type" value="Genomic_DNA"/>
</dbReference>
<dbReference type="AlphaFoldDB" id="A0A977PLP8"/>
<evidence type="ECO:0000313" key="2">
    <source>
        <dbReference type="Proteomes" id="UP001063698"/>
    </source>
</evidence>
<dbReference type="InterPro" id="IPR011044">
    <property type="entry name" value="Quino_amine_DH_bsu"/>
</dbReference>
<accession>A0A977PLP8</accession>
<name>A0A977PLP8_9CREN</name>
<reference evidence="1" key="1">
    <citation type="submission" date="2013-11" db="EMBL/GenBank/DDBJ databases">
        <title>Comparative genomics of Ignicoccus.</title>
        <authorList>
            <person name="Podar M."/>
        </authorList>
    </citation>
    <scope>NUCLEOTIDE SEQUENCE</scope>
    <source>
        <strain evidence="1">DSM 13166</strain>
    </source>
</reference>
<dbReference type="Gene3D" id="2.130.10.10">
    <property type="entry name" value="YVTN repeat-like/Quinoprotein amine dehydrogenase"/>
    <property type="match status" value="1"/>
</dbReference>
<proteinExistence type="predicted"/>
<gene>
    <name evidence="1" type="ORF">IPA_06220</name>
</gene>
<dbReference type="InterPro" id="IPR015943">
    <property type="entry name" value="WD40/YVTN_repeat-like_dom_sf"/>
</dbReference>
<evidence type="ECO:0000313" key="1">
    <source>
        <dbReference type="EMBL" id="UXD22560.1"/>
    </source>
</evidence>
<organism evidence="1 2">
    <name type="scientific">Ignicoccus pacificus DSM 13166</name>
    <dbReference type="NCBI Taxonomy" id="940294"/>
    <lineage>
        <taxon>Archaea</taxon>
        <taxon>Thermoproteota</taxon>
        <taxon>Thermoprotei</taxon>
        <taxon>Desulfurococcales</taxon>
        <taxon>Desulfurococcaceae</taxon>
        <taxon>Ignicoccus</taxon>
    </lineage>
</organism>
<keyword evidence="2" id="KW-1185">Reference proteome</keyword>
<dbReference type="SUPFAM" id="SSF50969">
    <property type="entry name" value="YVTN repeat-like/Quinoprotein amine dehydrogenase"/>
    <property type="match status" value="1"/>
</dbReference>
<dbReference type="Proteomes" id="UP001063698">
    <property type="component" value="Chromosome"/>
</dbReference>